<dbReference type="NCBIfam" id="NF005927">
    <property type="entry name" value="PRK07942.1"/>
    <property type="match status" value="1"/>
</dbReference>
<evidence type="ECO:0000256" key="2">
    <source>
        <dbReference type="ARBA" id="ARBA00022801"/>
    </source>
</evidence>
<dbReference type="SMART" id="SM00479">
    <property type="entry name" value="EXOIII"/>
    <property type="match status" value="1"/>
</dbReference>
<dbReference type="InterPro" id="IPR036397">
    <property type="entry name" value="RNaseH_sf"/>
</dbReference>
<dbReference type="InterPro" id="IPR012337">
    <property type="entry name" value="RNaseH-like_sf"/>
</dbReference>
<dbReference type="EMBL" id="SPQZ01000002">
    <property type="protein sequence ID" value="TFV99097.1"/>
    <property type="molecule type" value="Genomic_DNA"/>
</dbReference>
<dbReference type="Gene3D" id="3.40.50.720">
    <property type="entry name" value="NAD(P)-binding Rossmann-like Domain"/>
    <property type="match status" value="1"/>
</dbReference>
<evidence type="ECO:0000256" key="1">
    <source>
        <dbReference type="ARBA" id="ARBA00022722"/>
    </source>
</evidence>
<dbReference type="SUPFAM" id="SSF51735">
    <property type="entry name" value="NAD(P)-binding Rossmann-fold domains"/>
    <property type="match status" value="1"/>
</dbReference>
<dbReference type="Proteomes" id="UP000298127">
    <property type="component" value="Unassembled WGS sequence"/>
</dbReference>
<comment type="caution">
    <text evidence="5">The sequence shown here is derived from an EMBL/GenBank/DDBJ whole genome shotgun (WGS) entry which is preliminary data.</text>
</comment>
<dbReference type="InterPro" id="IPR036291">
    <property type="entry name" value="NAD(P)-bd_dom_sf"/>
</dbReference>
<evidence type="ECO:0000259" key="4">
    <source>
        <dbReference type="SMART" id="SM00479"/>
    </source>
</evidence>
<sequence length="505" mass="53448">MRTEPHIPLIVVLGGTGRAGRAVVVEALARGVRVRGVSRSSVAMDASIPGAEYATADIVSGVGLIEALTGADAIIDATDGVIGRAQETLVRGPRVVAAAARVARVRRLVLLSIIGVDRGVSGYYTAKTAQEHAYRDSRLDVSIVRATQFHDFVDRLFGLAPFGWTTELRGTTFQPIAVRDVAARLVDEALVPSGRERLHTIAGPEVLSSRVIASLRRSAHGGRGPIIALPAAGAILGFFSTGLNLAPELTSGTETFAEWLTGDVGGPAYSDPVTTTTTATWASTLAVFDLETTGIDVETTRIVTATLAVLDADGVVVDRTDWLVDPGIVIPDGAAEIHGITTEHARIYGRVASEAIAEIVAAIRSQLAGGIPLVAYNAAYDLSVLDREARRYGIPPLVSPGPVVDPLVIDKAVDTYRKGKRTLTAAAEHYGVVLDNAHDAGADAIAAGHVAQAIARRYPHALTITAEELHARQVDWCQAQAESFQSYMRRTKDPEFTTSGAWPVR</sequence>
<reference evidence="5 6" key="1">
    <citation type="journal article" date="2018" name="J. Microbiol.">
        <title>Leifsonia flava sp. nov., a novel actinobacterium isolated from the rhizosphere of Aquilegia viridiflora.</title>
        <authorList>
            <person name="Cai Y."/>
            <person name="Tao W.Z."/>
            <person name="Ma Y.J."/>
            <person name="Cheng J."/>
            <person name="Zhang M.Y."/>
            <person name="Zhang Y.X."/>
        </authorList>
    </citation>
    <scope>NUCLEOTIDE SEQUENCE [LARGE SCALE GENOMIC DNA]</scope>
    <source>
        <strain evidence="5 6">SYP-B2174</strain>
    </source>
</reference>
<dbReference type="InterPro" id="IPR016040">
    <property type="entry name" value="NAD(P)-bd_dom"/>
</dbReference>
<organism evidence="5 6">
    <name type="scientific">Orlajensenia leifsoniae</name>
    <dbReference type="NCBI Taxonomy" id="2561933"/>
    <lineage>
        <taxon>Bacteria</taxon>
        <taxon>Bacillati</taxon>
        <taxon>Actinomycetota</taxon>
        <taxon>Actinomycetes</taxon>
        <taxon>Micrococcales</taxon>
        <taxon>Microbacteriaceae</taxon>
        <taxon>Orlajensenia</taxon>
    </lineage>
</organism>
<dbReference type="Gene3D" id="3.30.420.10">
    <property type="entry name" value="Ribonuclease H-like superfamily/Ribonuclease H"/>
    <property type="match status" value="1"/>
</dbReference>
<keyword evidence="3" id="KW-0269">Exonuclease</keyword>
<dbReference type="Pfam" id="PF00929">
    <property type="entry name" value="RNase_T"/>
    <property type="match status" value="1"/>
</dbReference>
<dbReference type="PANTHER" id="PTHR30231">
    <property type="entry name" value="DNA POLYMERASE III SUBUNIT EPSILON"/>
    <property type="match status" value="1"/>
</dbReference>
<dbReference type="GO" id="GO:0008408">
    <property type="term" value="F:3'-5' exonuclease activity"/>
    <property type="evidence" value="ECO:0007669"/>
    <property type="project" value="TreeGrafter"/>
</dbReference>
<dbReference type="AlphaFoldDB" id="A0A4Y9R4A5"/>
<evidence type="ECO:0000313" key="5">
    <source>
        <dbReference type="EMBL" id="TFV99097.1"/>
    </source>
</evidence>
<feature type="domain" description="Exonuclease" evidence="4">
    <location>
        <begin position="284"/>
        <end position="460"/>
    </location>
</feature>
<dbReference type="InterPro" id="IPR013520">
    <property type="entry name" value="Ribonucl_H"/>
</dbReference>
<dbReference type="GO" id="GO:0005829">
    <property type="term" value="C:cytosol"/>
    <property type="evidence" value="ECO:0007669"/>
    <property type="project" value="TreeGrafter"/>
</dbReference>
<accession>A0A4Y9R4A5</accession>
<dbReference type="PANTHER" id="PTHR30231:SF4">
    <property type="entry name" value="PROTEIN NEN2"/>
    <property type="match status" value="1"/>
</dbReference>
<keyword evidence="1" id="KW-0540">Nuclease</keyword>
<evidence type="ECO:0000313" key="6">
    <source>
        <dbReference type="Proteomes" id="UP000298127"/>
    </source>
</evidence>
<gene>
    <name evidence="5" type="ORF">E4M00_06265</name>
</gene>
<protein>
    <recommendedName>
        <fullName evidence="4">Exonuclease domain-containing protein</fullName>
    </recommendedName>
</protein>
<name>A0A4Y9R4A5_9MICO</name>
<keyword evidence="2" id="KW-0378">Hydrolase</keyword>
<dbReference type="GO" id="GO:0003676">
    <property type="term" value="F:nucleic acid binding"/>
    <property type="evidence" value="ECO:0007669"/>
    <property type="project" value="InterPro"/>
</dbReference>
<dbReference type="CDD" id="cd06127">
    <property type="entry name" value="DEDDh"/>
    <property type="match status" value="1"/>
</dbReference>
<keyword evidence="6" id="KW-1185">Reference proteome</keyword>
<dbReference type="RefSeq" id="WP_135119578.1">
    <property type="nucleotide sequence ID" value="NZ_SPQZ01000002.1"/>
</dbReference>
<dbReference type="SUPFAM" id="SSF53098">
    <property type="entry name" value="Ribonuclease H-like"/>
    <property type="match status" value="1"/>
</dbReference>
<proteinExistence type="predicted"/>
<dbReference type="Pfam" id="PF13460">
    <property type="entry name" value="NAD_binding_10"/>
    <property type="match status" value="1"/>
</dbReference>
<evidence type="ECO:0000256" key="3">
    <source>
        <dbReference type="ARBA" id="ARBA00022839"/>
    </source>
</evidence>